<evidence type="ECO:0000313" key="3">
    <source>
        <dbReference type="EMBL" id="QGX97243.1"/>
    </source>
</evidence>
<evidence type="ECO:0000256" key="2">
    <source>
        <dbReference type="SAM" id="Phobius"/>
    </source>
</evidence>
<feature type="compositionally biased region" description="Gly residues" evidence="1">
    <location>
        <begin position="680"/>
        <end position="691"/>
    </location>
</feature>
<organism evidence="3 4">
    <name type="scientific">Roseovarius faecimaris</name>
    <dbReference type="NCBI Taxonomy" id="2494550"/>
    <lineage>
        <taxon>Bacteria</taxon>
        <taxon>Pseudomonadati</taxon>
        <taxon>Pseudomonadota</taxon>
        <taxon>Alphaproteobacteria</taxon>
        <taxon>Rhodobacterales</taxon>
        <taxon>Roseobacteraceae</taxon>
        <taxon>Roseovarius</taxon>
    </lineage>
</organism>
<reference evidence="4" key="1">
    <citation type="submission" date="2018-12" db="EMBL/GenBank/DDBJ databases">
        <title>Complete genome sequence of Roseovarius sp. MME-070.</title>
        <authorList>
            <person name="Nam Y.-D."/>
            <person name="Kang J."/>
            <person name="Chung W.-H."/>
            <person name="Park Y.S."/>
        </authorList>
    </citation>
    <scope>NUCLEOTIDE SEQUENCE [LARGE SCALE GENOMIC DNA]</scope>
    <source>
        <strain evidence="4">MME-070</strain>
    </source>
</reference>
<dbReference type="InterPro" id="IPR012683">
    <property type="entry name" value="CHP02302_TM"/>
</dbReference>
<keyword evidence="4" id="KW-1185">Reference proteome</keyword>
<accession>A0A6I6IN60</accession>
<proteinExistence type="predicted"/>
<dbReference type="Pfam" id="PF13779">
    <property type="entry name" value="DUF4175"/>
    <property type="match status" value="1"/>
</dbReference>
<feature type="transmembrane region" description="Helical" evidence="2">
    <location>
        <begin position="34"/>
        <end position="55"/>
    </location>
</feature>
<gene>
    <name evidence="3" type="ORF">EI983_02710</name>
</gene>
<feature type="region of interest" description="Disordered" evidence="1">
    <location>
        <begin position="543"/>
        <end position="564"/>
    </location>
</feature>
<dbReference type="OrthoDB" id="8477685at2"/>
<feature type="transmembrane region" description="Helical" evidence="2">
    <location>
        <begin position="61"/>
        <end position="82"/>
    </location>
</feature>
<feature type="compositionally biased region" description="Basic and acidic residues" evidence="1">
    <location>
        <begin position="705"/>
        <end position="720"/>
    </location>
</feature>
<dbReference type="Proteomes" id="UP000428330">
    <property type="component" value="Chromosome"/>
</dbReference>
<keyword evidence="2" id="KW-1133">Transmembrane helix</keyword>
<protein>
    <submittedName>
        <fullName evidence="3">TIGR02302 family protein</fullName>
    </submittedName>
</protein>
<dbReference type="KEGG" id="rom:EI983_02710"/>
<sequence length="864" mass="94713">MAIEPTSLGPLLTRLRVPLTLTWAGMIAERLVHAFWPLWTLCAAVAGVLMLGLHEMVPVDIVWALLVAVVVLFAVFAGQGLLKFRWPRRAEALARLDAALPGHPLTALSDRQVIGAGDHASRALWRAHLARMERKAAEARAVEPDLKLSRKDVFGLRYVALLGLLVALMFGSVWRVGSVTEMGPGGSGAALADTATWEGWIEPPAYTGRPSLYLNDLDGTIEAPVGSRVTLRFYGQVGALSLSETVSGRTEDVGAATDPDQSFDITRDGEMRIDGPNGESWQVTALPDAAPTAEILSDGMKTTFDGQMSQPFRAEDDYGVTGGTARFTLDLGAVDRRYGLSADPDPRDPIELTLPMPVAGDRSEFVETLIENLSQHAWAHLPVMLTLEVSDDAGQLGQSAPESMKLPARRFFDPVAASIIEQRRDLLWTKSNGRRVVQMLRAISHAPEPGLFRSDTAYLKLRVIMRRLDTLVSHGSLADETQAEIAEALWDLAVLLEDGDIGDALERMREAQERLSEAIKRGATDEEIAQLMQELRDATQDYLRQKSQQAQRETDEPDNRELTENMMRMDSQDLQDMMDRIQELMEQGRMAEAQQALEEFQEMMENLRVTEGQQGQGGESPGQQAMEGLAETLRDQQGLSDQAFRDLQEQFNPNAQAGESQGNQGRSGGQGQGQQHEGLDGQGEGEGQQRGGRGDPLAGDSEGSLADRQEALRRRLDAQRDSLPGGGSEAGEAARDALDRAGRAMDGAEEALRGNDMAEAIDRQSEAMEALREGMRNLGEALAENNETQGGQGQALGQFGDQQSDPLGRIPGRGGQVGTQDELLQGEDVYRRARELLDEIRRRSGEGERPEVERNYLRRLLDRF</sequence>
<evidence type="ECO:0000313" key="4">
    <source>
        <dbReference type="Proteomes" id="UP000428330"/>
    </source>
</evidence>
<dbReference type="NCBIfam" id="TIGR02302">
    <property type="entry name" value="aProt_lowcomp"/>
    <property type="match status" value="1"/>
</dbReference>
<dbReference type="AlphaFoldDB" id="A0A6I6IN60"/>
<feature type="transmembrane region" description="Helical" evidence="2">
    <location>
        <begin position="156"/>
        <end position="174"/>
    </location>
</feature>
<feature type="compositionally biased region" description="Basic and acidic residues" evidence="1">
    <location>
        <begin position="552"/>
        <end position="563"/>
    </location>
</feature>
<keyword evidence="2" id="KW-0472">Membrane</keyword>
<dbReference type="EMBL" id="CP034348">
    <property type="protein sequence ID" value="QGX97243.1"/>
    <property type="molecule type" value="Genomic_DNA"/>
</dbReference>
<name>A0A6I6IN60_9RHOB</name>
<evidence type="ECO:0000256" key="1">
    <source>
        <dbReference type="SAM" id="MobiDB-lite"/>
    </source>
</evidence>
<feature type="compositionally biased region" description="Basic and acidic residues" evidence="1">
    <location>
        <begin position="760"/>
        <end position="770"/>
    </location>
</feature>
<feature type="region of interest" description="Disordered" evidence="1">
    <location>
        <begin position="782"/>
        <end position="825"/>
    </location>
</feature>
<feature type="region of interest" description="Disordered" evidence="1">
    <location>
        <begin position="654"/>
        <end position="770"/>
    </location>
</feature>
<dbReference type="RefSeq" id="WP_157705751.1">
    <property type="nucleotide sequence ID" value="NZ_CP034348.1"/>
</dbReference>
<keyword evidence="2" id="KW-0812">Transmembrane</keyword>
<feature type="compositionally biased region" description="Basic and acidic residues" evidence="1">
    <location>
        <begin position="732"/>
        <end position="743"/>
    </location>
</feature>